<comment type="caution">
    <text evidence="9">The sequence shown here is derived from an EMBL/GenBank/DDBJ whole genome shotgun (WGS) entry which is preliminary data.</text>
</comment>
<dbReference type="InterPro" id="IPR036005">
    <property type="entry name" value="Creatinase/aminopeptidase-like"/>
</dbReference>
<dbReference type="GO" id="GO:0046872">
    <property type="term" value="F:metal ion binding"/>
    <property type="evidence" value="ECO:0007669"/>
    <property type="project" value="UniProtKB-UniRule"/>
</dbReference>
<comment type="function">
    <text evidence="1 6">Removes the N-terminal methionine from nascent proteins. The N-terminal methionine is often cleaved when the second residue in the primary sequence is small and uncharged (Met-Ala-, Cys, Gly, Pro, Ser, Thr, or Val). Requires deformylation of the N(alpha)-formylated initiator methionine before it can be hydrolyzed.</text>
</comment>
<dbReference type="PANTHER" id="PTHR43330:SF27">
    <property type="entry name" value="METHIONINE AMINOPEPTIDASE"/>
    <property type="match status" value="1"/>
</dbReference>
<evidence type="ECO:0000256" key="3">
    <source>
        <dbReference type="ARBA" id="ARBA00022670"/>
    </source>
</evidence>
<dbReference type="CDD" id="cd01086">
    <property type="entry name" value="MetAP1"/>
    <property type="match status" value="1"/>
</dbReference>
<dbReference type="InterPro" id="IPR000994">
    <property type="entry name" value="Pept_M24"/>
</dbReference>
<dbReference type="Pfam" id="PF00557">
    <property type="entry name" value="Peptidase_M24"/>
    <property type="match status" value="1"/>
</dbReference>
<dbReference type="OrthoDB" id="9802055at2"/>
<feature type="binding site" evidence="6">
    <location>
        <position position="232"/>
    </location>
    <ligand>
        <name>a divalent metal cation</name>
        <dbReference type="ChEBI" id="CHEBI:60240"/>
        <label>2</label>
        <note>catalytic</note>
    </ligand>
</feature>
<organism evidence="9 10">
    <name type="scientific">Candidatus Methylomirabilis limnetica</name>
    <dbReference type="NCBI Taxonomy" id="2033718"/>
    <lineage>
        <taxon>Bacteria</taxon>
        <taxon>Candidatus Methylomirabilota</taxon>
        <taxon>Candidatus Methylomirabilia</taxon>
        <taxon>Candidatus Methylomirabilales</taxon>
        <taxon>Candidatus Methylomirabilaceae</taxon>
        <taxon>Candidatus Methylomirabilis</taxon>
    </lineage>
</organism>
<reference evidence="9 10" key="1">
    <citation type="submission" date="2017-09" db="EMBL/GenBank/DDBJ databases">
        <title>Bloom of a denitrifying methanotroph, Candidatus Methylomirabilis limnetica, in a deep stratified lake.</title>
        <authorList>
            <person name="Graf J.S."/>
            <person name="Marchant H.K."/>
            <person name="Tienken D."/>
            <person name="Hach P.F."/>
            <person name="Brand A."/>
            <person name="Schubert C.J."/>
            <person name="Kuypers M.M."/>
            <person name="Milucka J."/>
        </authorList>
    </citation>
    <scope>NUCLEOTIDE SEQUENCE [LARGE SCALE GENOMIC DNA]</scope>
    <source>
        <strain evidence="9 10">Zug</strain>
    </source>
</reference>
<feature type="domain" description="Peptidase M24" evidence="8">
    <location>
        <begin position="12"/>
        <end position="239"/>
    </location>
</feature>
<comment type="cofactor">
    <cofactor evidence="6">
        <name>Co(2+)</name>
        <dbReference type="ChEBI" id="CHEBI:48828"/>
    </cofactor>
    <cofactor evidence="6">
        <name>Zn(2+)</name>
        <dbReference type="ChEBI" id="CHEBI:29105"/>
    </cofactor>
    <cofactor evidence="6">
        <name>Mn(2+)</name>
        <dbReference type="ChEBI" id="CHEBI:29035"/>
    </cofactor>
    <cofactor evidence="6">
        <name>Fe(2+)</name>
        <dbReference type="ChEBI" id="CHEBI:29033"/>
    </cofactor>
    <text evidence="6">Binds 2 divalent metal cations per subunit. Has a high-affinity and a low affinity metal-binding site. The true nature of the physiological cofactor is under debate. The enzyme is active with cobalt, zinc, manganese or divalent iron ions. Most likely, methionine aminopeptidases function as mononuclear Fe(2+)-metalloproteases under physiological conditions, and the catalytically relevant metal-binding site has been assigned to the histidine-containing high-affinity site.</text>
</comment>
<dbReference type="PANTHER" id="PTHR43330">
    <property type="entry name" value="METHIONINE AMINOPEPTIDASE"/>
    <property type="match status" value="1"/>
</dbReference>
<feature type="binding site" evidence="6">
    <location>
        <position position="105"/>
    </location>
    <ligand>
        <name>a divalent metal cation</name>
        <dbReference type="ChEBI" id="CHEBI:60240"/>
        <label>1</label>
    </ligand>
</feature>
<dbReference type="NCBIfam" id="TIGR00500">
    <property type="entry name" value="met_pdase_I"/>
    <property type="match status" value="1"/>
</dbReference>
<keyword evidence="2 6" id="KW-0031">Aminopeptidase</keyword>
<keyword evidence="10" id="KW-1185">Reference proteome</keyword>
<evidence type="ECO:0000313" key="9">
    <source>
        <dbReference type="EMBL" id="PTL35691.1"/>
    </source>
</evidence>
<evidence type="ECO:0000259" key="8">
    <source>
        <dbReference type="Pfam" id="PF00557"/>
    </source>
</evidence>
<evidence type="ECO:0000256" key="7">
    <source>
        <dbReference type="RuleBase" id="RU003653"/>
    </source>
</evidence>
<feature type="binding site" evidence="6">
    <location>
        <position position="201"/>
    </location>
    <ligand>
        <name>a divalent metal cation</name>
        <dbReference type="ChEBI" id="CHEBI:60240"/>
        <label>2</label>
        <note>catalytic</note>
    </ligand>
</feature>
<dbReference type="EC" id="3.4.11.18" evidence="6 7"/>
<evidence type="ECO:0000313" key="10">
    <source>
        <dbReference type="Proteomes" id="UP000241436"/>
    </source>
</evidence>
<dbReference type="RefSeq" id="WP_107562428.1">
    <property type="nucleotide sequence ID" value="NZ_NVQC01000022.1"/>
</dbReference>
<dbReference type="GO" id="GO:0070006">
    <property type="term" value="F:metalloaminopeptidase activity"/>
    <property type="evidence" value="ECO:0007669"/>
    <property type="project" value="UniProtKB-UniRule"/>
</dbReference>
<reference evidence="10" key="2">
    <citation type="journal article" date="2018" name="Environ. Microbiol.">
        <title>Bloom of a denitrifying methanotroph, 'Candidatus Methylomirabilis limnetica', in a deep stratified lake.</title>
        <authorList>
            <person name="Graf J.S."/>
            <person name="Mayr M.J."/>
            <person name="Marchant H.K."/>
            <person name="Tienken D."/>
            <person name="Hach P.F."/>
            <person name="Brand A."/>
            <person name="Schubert C.J."/>
            <person name="Kuypers M.M."/>
            <person name="Milucka J."/>
        </authorList>
    </citation>
    <scope>NUCLEOTIDE SEQUENCE [LARGE SCALE GENOMIC DNA]</scope>
    <source>
        <strain evidence="10">Zug</strain>
    </source>
</reference>
<evidence type="ECO:0000256" key="4">
    <source>
        <dbReference type="ARBA" id="ARBA00022723"/>
    </source>
</evidence>
<dbReference type="Gene3D" id="3.90.230.10">
    <property type="entry name" value="Creatinase/methionine aminopeptidase superfamily"/>
    <property type="match status" value="1"/>
</dbReference>
<comment type="similarity">
    <text evidence="6">Belongs to the peptidase M24A family. Methionine aminopeptidase type 1 subfamily.</text>
</comment>
<dbReference type="AlphaFoldDB" id="A0A2T4TX46"/>
<dbReference type="PRINTS" id="PR00599">
    <property type="entry name" value="MAPEPTIDASE"/>
</dbReference>
<dbReference type="HAMAP" id="MF_01974">
    <property type="entry name" value="MetAP_1"/>
    <property type="match status" value="1"/>
</dbReference>
<keyword evidence="5 6" id="KW-0378">Hydrolase</keyword>
<dbReference type="InterPro" id="IPR001714">
    <property type="entry name" value="Pept_M24_MAP"/>
</dbReference>
<dbReference type="SUPFAM" id="SSF55920">
    <property type="entry name" value="Creatinase/aminopeptidase"/>
    <property type="match status" value="1"/>
</dbReference>
<dbReference type="Proteomes" id="UP000241436">
    <property type="component" value="Unassembled WGS sequence"/>
</dbReference>
<comment type="catalytic activity">
    <reaction evidence="6 7">
        <text>Release of N-terminal amino acids, preferentially methionine, from peptides and arylamides.</text>
        <dbReference type="EC" id="3.4.11.18"/>
    </reaction>
</comment>
<feature type="binding site" evidence="6">
    <location>
        <position position="105"/>
    </location>
    <ligand>
        <name>a divalent metal cation</name>
        <dbReference type="ChEBI" id="CHEBI:60240"/>
        <label>2</label>
        <note>catalytic</note>
    </ligand>
</feature>
<proteinExistence type="inferred from homology"/>
<feature type="binding site" evidence="6">
    <location>
        <position position="168"/>
    </location>
    <ligand>
        <name>a divalent metal cation</name>
        <dbReference type="ChEBI" id="CHEBI:60240"/>
        <label>2</label>
        <note>catalytic</note>
    </ligand>
</feature>
<dbReference type="EMBL" id="NVQC01000022">
    <property type="protein sequence ID" value="PTL35691.1"/>
    <property type="molecule type" value="Genomic_DNA"/>
</dbReference>
<comment type="subunit">
    <text evidence="6">Monomer.</text>
</comment>
<feature type="binding site" evidence="6">
    <location>
        <position position="232"/>
    </location>
    <ligand>
        <name>a divalent metal cation</name>
        <dbReference type="ChEBI" id="CHEBI:60240"/>
        <label>1</label>
    </ligand>
</feature>
<dbReference type="GO" id="GO:0005829">
    <property type="term" value="C:cytosol"/>
    <property type="evidence" value="ECO:0007669"/>
    <property type="project" value="TreeGrafter"/>
</dbReference>
<evidence type="ECO:0000256" key="2">
    <source>
        <dbReference type="ARBA" id="ARBA00022438"/>
    </source>
</evidence>
<dbReference type="GO" id="GO:0006508">
    <property type="term" value="P:proteolysis"/>
    <property type="evidence" value="ECO:0007669"/>
    <property type="project" value="UniProtKB-KW"/>
</dbReference>
<gene>
    <name evidence="6 9" type="primary">map</name>
    <name evidence="9" type="ORF">CLG94_07970</name>
</gene>
<keyword evidence="3 6" id="KW-0645">Protease</keyword>
<sequence length="259" mass="27830">MMVLKSPWEIDLMRKSSRIVAETLDRLTRLIEPGLTTLELDRAAEAYILRRGGKPAFKGYRGYPYTLCASVNEQVVHAFPSARILDEGDIVSLDLGVIVDGYYGDAAITVPVGKVSEGARRLIVATRDALTRAIMAARPGNHLSDISHAVQSVVEGRGFSVVRLFVGHGIGRALHEEPQIPNFGPPAQGPMLKPGLVLAIEPMANAGGPDVMVLDDHWTAVTCDSSLSAHFEHTVALTEDGAEVLSSLTEDEAPQGADR</sequence>
<keyword evidence="4 6" id="KW-0479">Metal-binding</keyword>
<evidence type="ECO:0000256" key="6">
    <source>
        <dbReference type="HAMAP-Rule" id="MF_01974"/>
    </source>
</evidence>
<feature type="binding site" evidence="6">
    <location>
        <position position="94"/>
    </location>
    <ligand>
        <name>a divalent metal cation</name>
        <dbReference type="ChEBI" id="CHEBI:60240"/>
        <label>1</label>
    </ligand>
</feature>
<feature type="binding site" evidence="6">
    <location>
        <position position="77"/>
    </location>
    <ligand>
        <name>substrate</name>
    </ligand>
</feature>
<name>A0A2T4TX46_9BACT</name>
<dbReference type="InterPro" id="IPR002467">
    <property type="entry name" value="Pept_M24A_MAP1"/>
</dbReference>
<evidence type="ECO:0000256" key="1">
    <source>
        <dbReference type="ARBA" id="ARBA00002521"/>
    </source>
</evidence>
<feature type="binding site" evidence="6">
    <location>
        <position position="175"/>
    </location>
    <ligand>
        <name>substrate</name>
    </ligand>
</feature>
<protein>
    <recommendedName>
        <fullName evidence="6 7">Methionine aminopeptidase</fullName>
        <shortName evidence="6">MAP</shortName>
        <shortName evidence="6">MetAP</shortName>
        <ecNumber evidence="6 7">3.4.11.18</ecNumber>
    </recommendedName>
    <alternativeName>
        <fullName evidence="6">Peptidase M</fullName>
    </alternativeName>
</protein>
<accession>A0A2T4TX46</accession>
<evidence type="ECO:0000256" key="5">
    <source>
        <dbReference type="ARBA" id="ARBA00022801"/>
    </source>
</evidence>
<dbReference type="GO" id="GO:0004239">
    <property type="term" value="F:initiator methionyl aminopeptidase activity"/>
    <property type="evidence" value="ECO:0007669"/>
    <property type="project" value="UniProtKB-UniRule"/>
</dbReference>
<dbReference type="PROSITE" id="PS00680">
    <property type="entry name" value="MAP_1"/>
    <property type="match status" value="1"/>
</dbReference>